<keyword evidence="12" id="KW-0418">Kinase</keyword>
<dbReference type="InterPro" id="IPR005467">
    <property type="entry name" value="His_kinase_dom"/>
</dbReference>
<feature type="modified residue" description="4-aspartylphosphate" evidence="7">
    <location>
        <position position="997"/>
    </location>
</feature>
<dbReference type="CDD" id="cd00082">
    <property type="entry name" value="HisKA"/>
    <property type="match status" value="1"/>
</dbReference>
<dbReference type="EMBL" id="KE345262">
    <property type="protein sequence ID" value="EXB97351.1"/>
    <property type="molecule type" value="Genomic_DNA"/>
</dbReference>
<dbReference type="SMART" id="SM00388">
    <property type="entry name" value="HisKA"/>
    <property type="match status" value="1"/>
</dbReference>
<dbReference type="GO" id="GO:0005789">
    <property type="term" value="C:endoplasmic reticulum membrane"/>
    <property type="evidence" value="ECO:0007669"/>
    <property type="project" value="UniProtKB-SubCell"/>
</dbReference>
<keyword evidence="6" id="KW-0675">Receptor</keyword>
<dbReference type="PROSITE" id="PS50109">
    <property type="entry name" value="HIS_KIN"/>
    <property type="match status" value="1"/>
</dbReference>
<dbReference type="Gene3D" id="3.40.50.2300">
    <property type="match status" value="1"/>
</dbReference>
<evidence type="ECO:0000256" key="7">
    <source>
        <dbReference type="PROSITE-ProRule" id="PRU00169"/>
    </source>
</evidence>
<dbReference type="Proteomes" id="UP000030645">
    <property type="component" value="Unassembled WGS sequence"/>
</dbReference>
<dbReference type="SUPFAM" id="SSF55874">
    <property type="entry name" value="ATPase domain of HSP90 chaperone/DNA topoisomerase II/histidine kinase"/>
    <property type="match status" value="1"/>
</dbReference>
<name>W9RM17_9ROSA</name>
<dbReference type="Gene3D" id="3.30.565.10">
    <property type="entry name" value="Histidine kinase-like ATPase, C-terminal domain"/>
    <property type="match status" value="1"/>
</dbReference>
<dbReference type="Gene3D" id="1.10.287.130">
    <property type="match status" value="1"/>
</dbReference>
<keyword evidence="8" id="KW-1133">Transmembrane helix</keyword>
<dbReference type="SUPFAM" id="SSF52172">
    <property type="entry name" value="CheY-like"/>
    <property type="match status" value="1"/>
</dbReference>
<proteinExistence type="predicted"/>
<gene>
    <name evidence="12" type="ORF">L484_024214</name>
</gene>
<keyword evidence="4 7" id="KW-0597">Phosphoprotein</keyword>
<feature type="signal peptide" evidence="9">
    <location>
        <begin position="1"/>
        <end position="19"/>
    </location>
</feature>
<dbReference type="PANTHER" id="PTHR43719:SF75">
    <property type="entry name" value="HISTIDINE KINASE CKI1"/>
    <property type="match status" value="1"/>
</dbReference>
<dbReference type="InterPro" id="IPR036097">
    <property type="entry name" value="HisK_dim/P_sf"/>
</dbReference>
<evidence type="ECO:0000259" key="10">
    <source>
        <dbReference type="PROSITE" id="PS50109"/>
    </source>
</evidence>
<dbReference type="InterPro" id="IPR001789">
    <property type="entry name" value="Sig_transdc_resp-reg_receiver"/>
</dbReference>
<dbReference type="PROSITE" id="PS50110">
    <property type="entry name" value="RESPONSE_REGULATORY"/>
    <property type="match status" value="1"/>
</dbReference>
<dbReference type="eggNOG" id="KOG0519">
    <property type="taxonomic scope" value="Eukaryota"/>
</dbReference>
<evidence type="ECO:0000313" key="12">
    <source>
        <dbReference type="EMBL" id="EXB97351.1"/>
    </source>
</evidence>
<feature type="domain" description="Histidine kinase" evidence="10">
    <location>
        <begin position="377"/>
        <end position="644"/>
    </location>
</feature>
<dbReference type="InterPro" id="IPR003594">
    <property type="entry name" value="HATPase_dom"/>
</dbReference>
<evidence type="ECO:0000256" key="4">
    <source>
        <dbReference type="ARBA" id="ARBA00022553"/>
    </source>
</evidence>
<dbReference type="SMART" id="SM00448">
    <property type="entry name" value="REC"/>
    <property type="match status" value="1"/>
</dbReference>
<accession>W9RM17</accession>
<evidence type="ECO:0000313" key="13">
    <source>
        <dbReference type="Proteomes" id="UP000030645"/>
    </source>
</evidence>
<dbReference type="Pfam" id="PF00512">
    <property type="entry name" value="HisKA"/>
    <property type="match status" value="1"/>
</dbReference>
<dbReference type="CDD" id="cd17546">
    <property type="entry name" value="REC_hyHK_CKI1_RcsC-like"/>
    <property type="match status" value="1"/>
</dbReference>
<evidence type="ECO:0000256" key="3">
    <source>
        <dbReference type="ARBA" id="ARBA00012438"/>
    </source>
</evidence>
<dbReference type="InterPro" id="IPR011006">
    <property type="entry name" value="CheY-like_superfamily"/>
</dbReference>
<dbReference type="STRING" id="981085.W9RM17"/>
<dbReference type="InterPro" id="IPR003661">
    <property type="entry name" value="HisK_dim/P_dom"/>
</dbReference>
<dbReference type="SMART" id="SM00387">
    <property type="entry name" value="HATPase_c"/>
    <property type="match status" value="1"/>
</dbReference>
<evidence type="ECO:0000256" key="1">
    <source>
        <dbReference type="ARBA" id="ARBA00000085"/>
    </source>
</evidence>
<dbReference type="GO" id="GO:0000155">
    <property type="term" value="F:phosphorelay sensor kinase activity"/>
    <property type="evidence" value="ECO:0007669"/>
    <property type="project" value="InterPro"/>
</dbReference>
<dbReference type="InterPro" id="IPR004358">
    <property type="entry name" value="Sig_transdc_His_kin-like_C"/>
</dbReference>
<feature type="transmembrane region" description="Helical" evidence="8">
    <location>
        <begin position="319"/>
        <end position="341"/>
    </location>
</feature>
<dbReference type="KEGG" id="mnt:21406960"/>
<evidence type="ECO:0000256" key="9">
    <source>
        <dbReference type="SAM" id="SignalP"/>
    </source>
</evidence>
<feature type="chain" id="PRO_5004931484" description="histidine kinase" evidence="9">
    <location>
        <begin position="20"/>
        <end position="1071"/>
    </location>
</feature>
<keyword evidence="5" id="KW-0256">Endoplasmic reticulum</keyword>
<comment type="subcellular location">
    <subcellularLocation>
        <location evidence="2">Endoplasmic reticulum membrane</location>
        <topology evidence="2">Multi-pass membrane protein</topology>
    </subcellularLocation>
</comment>
<dbReference type="Pfam" id="PF00072">
    <property type="entry name" value="Response_reg"/>
    <property type="match status" value="1"/>
</dbReference>
<evidence type="ECO:0000256" key="6">
    <source>
        <dbReference type="ARBA" id="ARBA00023170"/>
    </source>
</evidence>
<comment type="catalytic activity">
    <reaction evidence="1">
        <text>ATP + protein L-histidine = ADP + protein N-phospho-L-histidine.</text>
        <dbReference type="EC" id="2.7.13.3"/>
    </reaction>
</comment>
<dbReference type="AlphaFoldDB" id="W9RM17"/>
<dbReference type="OrthoDB" id="60033at2759"/>
<feature type="domain" description="Response regulatory" evidence="11">
    <location>
        <begin position="935"/>
        <end position="1067"/>
    </location>
</feature>
<keyword evidence="13" id="KW-1185">Reference proteome</keyword>
<evidence type="ECO:0000256" key="2">
    <source>
        <dbReference type="ARBA" id="ARBA00004477"/>
    </source>
</evidence>
<evidence type="ECO:0000256" key="8">
    <source>
        <dbReference type="SAM" id="Phobius"/>
    </source>
</evidence>
<keyword evidence="8" id="KW-0812">Transmembrane</keyword>
<evidence type="ECO:0000259" key="11">
    <source>
        <dbReference type="PROSITE" id="PS50110"/>
    </source>
</evidence>
<dbReference type="InterPro" id="IPR036890">
    <property type="entry name" value="HATPase_C_sf"/>
</dbReference>
<protein>
    <recommendedName>
        <fullName evidence="3">histidine kinase</fullName>
        <ecNumber evidence="3">2.7.13.3</ecNumber>
    </recommendedName>
</protein>
<dbReference type="InterPro" id="IPR050956">
    <property type="entry name" value="2C_system_His_kinase"/>
</dbReference>
<sequence>MQAIVLLLHLGLLISYWYGMIKHVERHVNVSSHSFHSQLQSEIDKTTKLLNLMSSSSTTNLARVLASSLNGSKLSIPEIENNVGPIFFQALSINPHLTQISYVGREGIVFSYYTDGDQTFALYSNSSFDMTHNSSSPNAYWYTQLVDRNTGKLLHGNVVGFSPSIAFNNASSFRKALNSTNGYSFLGTRWNNTQDLLFINTASVNGNNGLVALGFLVKEVTGFYTDLDLKGGRSYLATVDGKILAGDSLLSFELMKAHGDQIVSCYRSTRFSNHLTFQGMNYMFHCSQLDMLGVQSVYVLATPRTELVSFVHKHNRTTLILLISIIGIMAVSIFSFVSIIYRAAIREMHLRAALIKQMESTEQAERKSMNKSLAFASASHDIRASLAGMTGLIEICCDEVAKGSDLEEKLRQMDGCTKDLLGLLNSILDTSKIEAGKMLLEEEEFDVAQLLEDVVDLYHPTGAKKGTDVILNPCDGSISKFSHVKGDRGKLRQILCNLLSNAVKFTSDGHVSVRAWVRKPSSKSSIIASNQSGLMRDLSRLFYKNRRGHDEDLEDMNVAKNDPNSIEIVFEVDDTGKGIPKEKHKEIFENYVQVNEIAVGQGGTGLGLGIVQSLVRLMHGEIAVVEKDIGERGTCFRFNVFLSVCENASLSETRESEAELCSGDLISTPQLRVLTPSPKVEGSYVVLLIRNMERRRVSRKFMESLGIKVLVVERWEQLPRSLRKIKRKWNNSSNKSDSSTQNECLTKSISTKSSCNIGAKDSEPFSSTAMDGTDYVLTLFRKTNYLRGGSLGFVLMVIDATAGPFSELCGVVNEFRNGLQNACCRVVWLANLVSHSISFNSSLEGRVIDSDDIIKYKPFHGSCLYEVVKLLPEFGGSLPNREGSSTASSQVGKISKVTNQPISSPIYDQNEYKVNISEIQELGSSSNDEPLRGKRILVADDSSLLLKLAMHNVSKLGGAVDTCANGKEALELVSNGLANKRKHGDSTSLPYDYILMDCEMPIMSGYEAAREIRKVEQLYGVHIPIIALTAHTPGSEEANKTIEAGMDVYLCKPLRSEHLMEAIRYIHSKDE</sequence>
<evidence type="ECO:0000256" key="5">
    <source>
        <dbReference type="ARBA" id="ARBA00022824"/>
    </source>
</evidence>
<keyword evidence="8" id="KW-0472">Membrane</keyword>
<organism evidence="12 13">
    <name type="scientific">Morus notabilis</name>
    <dbReference type="NCBI Taxonomy" id="981085"/>
    <lineage>
        <taxon>Eukaryota</taxon>
        <taxon>Viridiplantae</taxon>
        <taxon>Streptophyta</taxon>
        <taxon>Embryophyta</taxon>
        <taxon>Tracheophyta</taxon>
        <taxon>Spermatophyta</taxon>
        <taxon>Magnoliopsida</taxon>
        <taxon>eudicotyledons</taxon>
        <taxon>Gunneridae</taxon>
        <taxon>Pentapetalae</taxon>
        <taxon>rosids</taxon>
        <taxon>fabids</taxon>
        <taxon>Rosales</taxon>
        <taxon>Moraceae</taxon>
        <taxon>Moreae</taxon>
        <taxon>Morus</taxon>
    </lineage>
</organism>
<dbReference type="EC" id="2.7.13.3" evidence="3"/>
<dbReference type="SUPFAM" id="SSF47384">
    <property type="entry name" value="Homodimeric domain of signal transducing histidine kinase"/>
    <property type="match status" value="1"/>
</dbReference>
<reference evidence="13" key="1">
    <citation type="submission" date="2013-01" db="EMBL/GenBank/DDBJ databases">
        <title>Draft Genome Sequence of a Mulberry Tree, Morus notabilis C.K. Schneid.</title>
        <authorList>
            <person name="He N."/>
            <person name="Zhao S."/>
        </authorList>
    </citation>
    <scope>NUCLEOTIDE SEQUENCE</scope>
</reference>
<dbReference type="PRINTS" id="PR00344">
    <property type="entry name" value="BCTRLSENSOR"/>
</dbReference>
<dbReference type="Pfam" id="PF02518">
    <property type="entry name" value="HATPase_c"/>
    <property type="match status" value="1"/>
</dbReference>
<dbReference type="PANTHER" id="PTHR43719">
    <property type="entry name" value="TWO-COMPONENT HISTIDINE KINASE"/>
    <property type="match status" value="1"/>
</dbReference>
<keyword evidence="12" id="KW-0808">Transferase</keyword>
<keyword evidence="9" id="KW-0732">Signal</keyword>